<dbReference type="Gramene" id="QL03p012049:mrna">
    <property type="protein sequence ID" value="QL03p012049:mrna"/>
    <property type="gene ID" value="QL03p012049"/>
</dbReference>
<organism evidence="2 3">
    <name type="scientific">Quercus lobata</name>
    <name type="common">Valley oak</name>
    <dbReference type="NCBI Taxonomy" id="97700"/>
    <lineage>
        <taxon>Eukaryota</taxon>
        <taxon>Viridiplantae</taxon>
        <taxon>Streptophyta</taxon>
        <taxon>Embryophyta</taxon>
        <taxon>Tracheophyta</taxon>
        <taxon>Spermatophyta</taxon>
        <taxon>Magnoliopsida</taxon>
        <taxon>eudicotyledons</taxon>
        <taxon>Gunneridae</taxon>
        <taxon>Pentapetalae</taxon>
        <taxon>rosids</taxon>
        <taxon>fabids</taxon>
        <taxon>Fagales</taxon>
        <taxon>Fagaceae</taxon>
        <taxon>Quercus</taxon>
    </lineage>
</organism>
<reference evidence="2 3" key="1">
    <citation type="journal article" date="2016" name="G3 (Bethesda)">
        <title>First Draft Assembly and Annotation of the Genome of a California Endemic Oak Quercus lobata Nee (Fagaceae).</title>
        <authorList>
            <person name="Sork V.L."/>
            <person name="Fitz-Gibbon S.T."/>
            <person name="Puiu D."/>
            <person name="Crepeau M."/>
            <person name="Gugger P.F."/>
            <person name="Sherman R."/>
            <person name="Stevens K."/>
            <person name="Langley C.H."/>
            <person name="Pellegrini M."/>
            <person name="Salzberg S.L."/>
        </authorList>
    </citation>
    <scope>NUCLEOTIDE SEQUENCE [LARGE SCALE GENOMIC DNA]</scope>
    <source>
        <strain evidence="2 3">cv. SW786</strain>
    </source>
</reference>
<dbReference type="InParanoid" id="A0A7N2L446"/>
<dbReference type="EnsemblPlants" id="QL03p012049:mrna">
    <property type="protein sequence ID" value="QL03p012049:mrna"/>
    <property type="gene ID" value="QL03p012049"/>
</dbReference>
<dbReference type="PANTHER" id="PTHR33710">
    <property type="entry name" value="BNAC02G09200D PROTEIN"/>
    <property type="match status" value="1"/>
</dbReference>
<evidence type="ECO:0000313" key="2">
    <source>
        <dbReference type="EnsemblPlants" id="QL03p012049:mrna"/>
    </source>
</evidence>
<protein>
    <recommendedName>
        <fullName evidence="4">DUF4283 domain-containing protein</fullName>
    </recommendedName>
</protein>
<feature type="signal peptide" evidence="1">
    <location>
        <begin position="1"/>
        <end position="24"/>
    </location>
</feature>
<keyword evidence="1" id="KW-0732">Signal</keyword>
<reference evidence="2" key="2">
    <citation type="submission" date="2021-01" db="UniProtKB">
        <authorList>
            <consortium name="EnsemblPlants"/>
        </authorList>
    </citation>
    <scope>IDENTIFICATION</scope>
</reference>
<dbReference type="PANTHER" id="PTHR33710:SF71">
    <property type="entry name" value="ENDONUCLEASE_EXONUCLEASE_PHOSPHATASE DOMAIN-CONTAINING PROTEIN"/>
    <property type="match status" value="1"/>
</dbReference>
<dbReference type="SUPFAM" id="SSF56219">
    <property type="entry name" value="DNase I-like"/>
    <property type="match status" value="1"/>
</dbReference>
<name>A0A7N2L446_QUELO</name>
<keyword evidence="3" id="KW-1185">Reference proteome</keyword>
<dbReference type="Proteomes" id="UP000594261">
    <property type="component" value="Chromosome 3"/>
</dbReference>
<accession>A0A7N2L446</accession>
<feature type="chain" id="PRO_5029611166" description="DUF4283 domain-containing protein" evidence="1">
    <location>
        <begin position="25"/>
        <end position="477"/>
    </location>
</feature>
<dbReference type="EMBL" id="LRBV02000003">
    <property type="status" value="NOT_ANNOTATED_CDS"/>
    <property type="molecule type" value="Genomic_DNA"/>
</dbReference>
<evidence type="ECO:0000313" key="3">
    <source>
        <dbReference type="Proteomes" id="UP000594261"/>
    </source>
</evidence>
<sequence>MLKHYMLALLPLFQHWVLVPTIFCFEVESDLEKVFVGEPWSYDRHLVVFQRYDGKTPMKELDFAKCLFWVQIHNLPFNLLSLEIALDVGETLGEVVRMEDTSEMVGGNFLRVRVAIDILQPLCRGRKITYDGRSEGWVSFNIRAVQFNSSQKSVVEVKGFEVDTSKRSSQFQLTNNLFNSVQVQFGPLQKPVIMTKEARKDCNLPSSELVIENQLEVGKNDGQLNMDLATVDANSKTECGGSWDKADGAKTSGEKQMVKDLDNMQAWHVSNSSLGGAMELVFNVDSASQKQEKRILNSGDGYGWSHLTGFYGNPDTSRRTESWNLLKYLSGLSQFPWLVIGDFNEIVGLSEKEGGADRPTQQMQNFIDTLNCYGLHDLGFTGPKFTWLYQKVDGSQIRERLDRVVATVEWTIKFPQAKLFHKSSSSSDHNPLVLQLVKEKIIPKHPKIFWFEAMWLKDSSCEEVVTSAWDEGLFMGS</sequence>
<evidence type="ECO:0008006" key="4">
    <source>
        <dbReference type="Google" id="ProtNLM"/>
    </source>
</evidence>
<dbReference type="Gene3D" id="3.60.10.10">
    <property type="entry name" value="Endonuclease/exonuclease/phosphatase"/>
    <property type="match status" value="1"/>
</dbReference>
<proteinExistence type="predicted"/>
<dbReference type="InterPro" id="IPR036691">
    <property type="entry name" value="Endo/exonu/phosph_ase_sf"/>
</dbReference>
<evidence type="ECO:0000256" key="1">
    <source>
        <dbReference type="SAM" id="SignalP"/>
    </source>
</evidence>
<dbReference type="AlphaFoldDB" id="A0A7N2L446"/>